<keyword evidence="3" id="KW-1185">Reference proteome</keyword>
<protein>
    <recommendedName>
        <fullName evidence="4">TPR-like protein</fullName>
    </recommendedName>
</protein>
<evidence type="ECO:0000256" key="1">
    <source>
        <dbReference type="SAM" id="MobiDB-lite"/>
    </source>
</evidence>
<organism evidence="2 3">
    <name type="scientific">Phyllosticta citriasiana</name>
    <dbReference type="NCBI Taxonomy" id="595635"/>
    <lineage>
        <taxon>Eukaryota</taxon>
        <taxon>Fungi</taxon>
        <taxon>Dikarya</taxon>
        <taxon>Ascomycota</taxon>
        <taxon>Pezizomycotina</taxon>
        <taxon>Dothideomycetes</taxon>
        <taxon>Dothideomycetes incertae sedis</taxon>
        <taxon>Botryosphaeriales</taxon>
        <taxon>Phyllostictaceae</taxon>
        <taxon>Phyllosticta</taxon>
    </lineage>
</organism>
<proteinExistence type="predicted"/>
<feature type="compositionally biased region" description="Low complexity" evidence="1">
    <location>
        <begin position="9"/>
        <end position="21"/>
    </location>
</feature>
<reference evidence="2 3" key="1">
    <citation type="submission" date="2024-04" db="EMBL/GenBank/DDBJ databases">
        <title>Phyllosticta paracitricarpa is synonymous to the EU quarantine fungus P. citricarpa based on phylogenomic analyses.</title>
        <authorList>
            <consortium name="Lawrence Berkeley National Laboratory"/>
            <person name="Van Ingen-Buijs V.A."/>
            <person name="Van Westerhoven A.C."/>
            <person name="Haridas S."/>
            <person name="Skiadas P."/>
            <person name="Martin F."/>
            <person name="Groenewald J.Z."/>
            <person name="Crous P.W."/>
            <person name="Seidl M.F."/>
        </authorList>
    </citation>
    <scope>NUCLEOTIDE SEQUENCE [LARGE SCALE GENOMIC DNA]</scope>
    <source>
        <strain evidence="2 3">CBS 123371</strain>
    </source>
</reference>
<evidence type="ECO:0000313" key="2">
    <source>
        <dbReference type="EMBL" id="KAK7510930.1"/>
    </source>
</evidence>
<sequence>MPKKKHFVQQSASKQKAGAATGKKKQPPDPETEVDFLDAADEHEKAAGKWRAGDAAKSTRFFQRAIDAYAAGLSKYPTSFDLAYNKALLEYEITQDARIAREFKHSRIDMLKQTLDSHLAASKLNPQNVDVRFNTAQVMSDLAEALEEANEGAGVDLYLEGIRVMAQVFDDQEKEYATWQAAIEIANGPLRPETRDALELWTSPFASESTAAAEDAASSSKEYATVEEIVTERGILDTIFSLSGMVSDLMLILPPDRYGEVASIAERTSKIYSTNYLDKYIDKLSRTRPEPAPPSLSLTIGAERPKPQPPPLSPWEEASREFALCRAIFTCAYADMHSRQGDPETIPHLRYYYILYFFSKIYSFPSLANGPAPQIVPPTPTFPPTADGVCAYADALLDLVDAIAPTAEARRAHEEQYIIDCNDGKFKSIDQTTISARTSPATPLDPPVMENPSCVSSLPLQDLYMDALSRALTLLTAVAPELIEREKAHSPLITAGDVLWRLRNAHLAFLDSAATSSPSASYWRFDLAGAYCCEMRAVEFWMLGANQADRVLCRDVEPEYREAKAKICISNFARGGRCDDAEFGIEMCRVDLRRTLTDMVEDGLIAEKVLRMAEGVGWF</sequence>
<evidence type="ECO:0000313" key="3">
    <source>
        <dbReference type="Proteomes" id="UP001363622"/>
    </source>
</evidence>
<accession>A0ABR1KAD6</accession>
<evidence type="ECO:0008006" key="4">
    <source>
        <dbReference type="Google" id="ProtNLM"/>
    </source>
</evidence>
<dbReference type="Proteomes" id="UP001363622">
    <property type="component" value="Unassembled WGS sequence"/>
</dbReference>
<dbReference type="EMBL" id="JBBPHU010000013">
    <property type="protein sequence ID" value="KAK7510930.1"/>
    <property type="molecule type" value="Genomic_DNA"/>
</dbReference>
<name>A0ABR1KAD6_9PEZI</name>
<gene>
    <name evidence="2" type="ORF">IWZ03DRAFT_71323</name>
</gene>
<comment type="caution">
    <text evidence="2">The sequence shown here is derived from an EMBL/GenBank/DDBJ whole genome shotgun (WGS) entry which is preliminary data.</text>
</comment>
<feature type="region of interest" description="Disordered" evidence="1">
    <location>
        <begin position="286"/>
        <end position="313"/>
    </location>
</feature>
<feature type="compositionally biased region" description="Acidic residues" evidence="1">
    <location>
        <begin position="30"/>
        <end position="39"/>
    </location>
</feature>
<feature type="region of interest" description="Disordered" evidence="1">
    <location>
        <begin position="1"/>
        <end position="39"/>
    </location>
</feature>